<dbReference type="EMBL" id="BAAAXF010000084">
    <property type="protein sequence ID" value="GAA3505699.1"/>
    <property type="molecule type" value="Genomic_DNA"/>
</dbReference>
<proteinExistence type="predicted"/>
<keyword evidence="2" id="KW-1185">Reference proteome</keyword>
<reference evidence="2" key="1">
    <citation type="journal article" date="2019" name="Int. J. Syst. Evol. Microbiol.">
        <title>The Global Catalogue of Microorganisms (GCM) 10K type strain sequencing project: providing services to taxonomists for standard genome sequencing and annotation.</title>
        <authorList>
            <consortium name="The Broad Institute Genomics Platform"/>
            <consortium name="The Broad Institute Genome Sequencing Center for Infectious Disease"/>
            <person name="Wu L."/>
            <person name="Ma J."/>
        </authorList>
    </citation>
    <scope>NUCLEOTIDE SEQUENCE [LARGE SCALE GENOMIC DNA]</scope>
    <source>
        <strain evidence="2">JCM 4816</strain>
    </source>
</reference>
<gene>
    <name evidence="1" type="ORF">GCM10019016_128120</name>
</gene>
<organism evidence="1 2">
    <name type="scientific">Streptomyces prasinosporus</name>
    <dbReference type="NCBI Taxonomy" id="68256"/>
    <lineage>
        <taxon>Bacteria</taxon>
        <taxon>Bacillati</taxon>
        <taxon>Actinomycetota</taxon>
        <taxon>Actinomycetes</taxon>
        <taxon>Kitasatosporales</taxon>
        <taxon>Streptomycetaceae</taxon>
        <taxon>Streptomyces</taxon>
        <taxon>Streptomyces albogriseolus group</taxon>
    </lineage>
</organism>
<comment type="caution">
    <text evidence="1">The sequence shown here is derived from an EMBL/GenBank/DDBJ whole genome shotgun (WGS) entry which is preliminary data.</text>
</comment>
<name>A0ABP6UGT0_9ACTN</name>
<dbReference type="Proteomes" id="UP001501455">
    <property type="component" value="Unassembled WGS sequence"/>
</dbReference>
<evidence type="ECO:0000313" key="2">
    <source>
        <dbReference type="Proteomes" id="UP001501455"/>
    </source>
</evidence>
<sequence>MTTLPRGAAAMSHRAVRRRRAVAAVGAVSAGLLVLSACDKPTPMATVTVGSSSVSSEATCGGEGEDLKAADLNKCLKDKGVEEISVDPEGEGESVRFGVDPEVADNGWTILMNGRPLLTEPVHKTYMTIPGSVFFNAQYGAQGDSTLVSVKEGGSNEATGLWSFRLKKDEDS</sequence>
<evidence type="ECO:0000313" key="1">
    <source>
        <dbReference type="EMBL" id="GAA3505699.1"/>
    </source>
</evidence>
<protein>
    <submittedName>
        <fullName evidence="1">DUF2771 domain-containing protein</fullName>
    </submittedName>
</protein>
<dbReference type="RefSeq" id="WP_345585897.1">
    <property type="nucleotide sequence ID" value="NZ_BAAAXF010000084.1"/>
</dbReference>
<accession>A0ABP6UGT0</accession>